<keyword evidence="15" id="KW-0539">Nucleus</keyword>
<gene>
    <name evidence="22" type="ORF">DMN91_005808</name>
</gene>
<dbReference type="GO" id="GO:0005958">
    <property type="term" value="C:DNA-dependent protein kinase-DNA ligase 4 complex"/>
    <property type="evidence" value="ECO:0007669"/>
    <property type="project" value="TreeGrafter"/>
</dbReference>
<comment type="subcellular location">
    <subcellularLocation>
        <location evidence="2">Nucleus</location>
    </subcellularLocation>
</comment>
<dbReference type="PANTHER" id="PTHR45997">
    <property type="entry name" value="DNA LIGASE 4"/>
    <property type="match status" value="1"/>
</dbReference>
<evidence type="ECO:0000256" key="3">
    <source>
        <dbReference type="ARBA" id="ARBA00007572"/>
    </source>
</evidence>
<evidence type="ECO:0000256" key="1">
    <source>
        <dbReference type="ARBA" id="ARBA00001946"/>
    </source>
</evidence>
<dbReference type="InterPro" id="IPR036420">
    <property type="entry name" value="BRCT_dom_sf"/>
</dbReference>
<dbReference type="Gene3D" id="1.10.3260.10">
    <property type="entry name" value="DNA ligase, ATP-dependent, N-terminal domain"/>
    <property type="match status" value="1"/>
</dbReference>
<evidence type="ECO:0000256" key="9">
    <source>
        <dbReference type="ARBA" id="ARBA00022741"/>
    </source>
</evidence>
<dbReference type="Pfam" id="PF04679">
    <property type="entry name" value="DNA_ligase_A_C"/>
    <property type="match status" value="1"/>
</dbReference>
<dbReference type="NCBIfam" id="TIGR00574">
    <property type="entry name" value="dnl1"/>
    <property type="match status" value="1"/>
</dbReference>
<dbReference type="InterPro" id="IPR036599">
    <property type="entry name" value="DNA_ligase_N_sf"/>
</dbReference>
<dbReference type="GO" id="GO:0071897">
    <property type="term" value="P:DNA biosynthetic process"/>
    <property type="evidence" value="ECO:0007669"/>
    <property type="project" value="InterPro"/>
</dbReference>
<dbReference type="InterPro" id="IPR000977">
    <property type="entry name" value="DNA_ligase_ATP-dep"/>
</dbReference>
<dbReference type="SUPFAM" id="SSF50249">
    <property type="entry name" value="Nucleic acid-binding proteins"/>
    <property type="match status" value="1"/>
</dbReference>
<evidence type="ECO:0000313" key="23">
    <source>
        <dbReference type="Proteomes" id="UP000279307"/>
    </source>
</evidence>
<dbReference type="CDD" id="cd07968">
    <property type="entry name" value="OBF_DNA_ligase_IV"/>
    <property type="match status" value="1"/>
</dbReference>
<dbReference type="PANTHER" id="PTHR45997:SF1">
    <property type="entry name" value="DNA LIGASE 4"/>
    <property type="match status" value="1"/>
</dbReference>
<name>A0A3L8DLY0_OOCBI</name>
<feature type="domain" description="ATP-dependent DNA ligase family profile" evidence="20">
    <location>
        <begin position="353"/>
        <end position="488"/>
    </location>
</feature>
<dbReference type="PROSITE" id="PS50160">
    <property type="entry name" value="DNA_LIGASE_A3"/>
    <property type="match status" value="1"/>
</dbReference>
<evidence type="ECO:0000256" key="15">
    <source>
        <dbReference type="ARBA" id="ARBA00023242"/>
    </source>
</evidence>
<dbReference type="PROSITE" id="PS50172">
    <property type="entry name" value="BRCT"/>
    <property type="match status" value="2"/>
</dbReference>
<keyword evidence="12" id="KW-0460">Magnesium</keyword>
<keyword evidence="6" id="KW-0436">Ligase</keyword>
<dbReference type="GO" id="GO:0046872">
    <property type="term" value="F:metal ion binding"/>
    <property type="evidence" value="ECO:0007669"/>
    <property type="project" value="UniProtKB-KW"/>
</dbReference>
<dbReference type="Proteomes" id="UP000279307">
    <property type="component" value="Chromosome 6"/>
</dbReference>
<feature type="domain" description="BRCT" evidence="21">
    <location>
        <begin position="651"/>
        <end position="745"/>
    </location>
</feature>
<evidence type="ECO:0000256" key="11">
    <source>
        <dbReference type="ARBA" id="ARBA00022840"/>
    </source>
</evidence>
<dbReference type="GO" id="GO:0006297">
    <property type="term" value="P:nucleotide-excision repair, DNA gap filling"/>
    <property type="evidence" value="ECO:0007669"/>
    <property type="project" value="TreeGrafter"/>
</dbReference>
<evidence type="ECO:0000256" key="10">
    <source>
        <dbReference type="ARBA" id="ARBA00022763"/>
    </source>
</evidence>
<dbReference type="OrthoDB" id="151490at2759"/>
<keyword evidence="14" id="KW-0234">DNA repair</keyword>
<dbReference type="Gene3D" id="3.30.470.30">
    <property type="entry name" value="DNA ligase/mRNA capping enzyme"/>
    <property type="match status" value="1"/>
</dbReference>
<comment type="similarity">
    <text evidence="3 19">Belongs to the ATP-dependent DNA ligase family.</text>
</comment>
<dbReference type="InterPro" id="IPR012340">
    <property type="entry name" value="NA-bd_OB-fold"/>
</dbReference>
<dbReference type="InterPro" id="IPR029710">
    <property type="entry name" value="LIG4"/>
</dbReference>
<evidence type="ECO:0000256" key="6">
    <source>
        <dbReference type="ARBA" id="ARBA00022598"/>
    </source>
</evidence>
<dbReference type="InterPro" id="IPR021536">
    <property type="entry name" value="DNA_ligase_IV_dom"/>
</dbReference>
<protein>
    <recommendedName>
        <fullName evidence="5">DNA ligase 4</fullName>
        <ecNumber evidence="4">6.5.1.1</ecNumber>
    </recommendedName>
    <alternativeName>
        <fullName evidence="17">DNA ligase IV</fullName>
    </alternativeName>
    <alternativeName>
        <fullName evidence="16">Polydeoxyribonucleotide synthase [ATP] 4</fullName>
    </alternativeName>
</protein>
<evidence type="ECO:0000256" key="18">
    <source>
        <dbReference type="ARBA" id="ARBA00034003"/>
    </source>
</evidence>
<dbReference type="InterPro" id="IPR001357">
    <property type="entry name" value="BRCT_dom"/>
</dbReference>
<keyword evidence="11" id="KW-0067">ATP-binding</keyword>
<evidence type="ECO:0000256" key="4">
    <source>
        <dbReference type="ARBA" id="ARBA00012727"/>
    </source>
</evidence>
<keyword evidence="9" id="KW-0547">Nucleotide-binding</keyword>
<dbReference type="CDD" id="cd00027">
    <property type="entry name" value="BRCT"/>
    <property type="match status" value="1"/>
</dbReference>
<dbReference type="EC" id="6.5.1.1" evidence="4"/>
<dbReference type="Gene3D" id="3.40.50.10190">
    <property type="entry name" value="BRCT domain"/>
    <property type="match status" value="2"/>
</dbReference>
<keyword evidence="8" id="KW-0677">Repeat</keyword>
<dbReference type="GO" id="GO:0003677">
    <property type="term" value="F:DNA binding"/>
    <property type="evidence" value="ECO:0007669"/>
    <property type="project" value="InterPro"/>
</dbReference>
<dbReference type="Gene3D" id="2.40.50.140">
    <property type="entry name" value="Nucleic acid-binding proteins"/>
    <property type="match status" value="1"/>
</dbReference>
<dbReference type="InterPro" id="IPR012308">
    <property type="entry name" value="DNA_ligase_ATP-dep_N"/>
</dbReference>
<dbReference type="Pfam" id="PF04675">
    <property type="entry name" value="DNA_ligase_A_N"/>
    <property type="match status" value="1"/>
</dbReference>
<proteinExistence type="inferred from homology"/>
<evidence type="ECO:0000256" key="16">
    <source>
        <dbReference type="ARBA" id="ARBA00030676"/>
    </source>
</evidence>
<evidence type="ECO:0000259" key="21">
    <source>
        <dbReference type="PROSITE" id="PS50172"/>
    </source>
</evidence>
<evidence type="ECO:0000256" key="12">
    <source>
        <dbReference type="ARBA" id="ARBA00022842"/>
    </source>
</evidence>
<dbReference type="InterPro" id="IPR012310">
    <property type="entry name" value="DNA_ligase_ATP-dep_cent"/>
</dbReference>
<keyword evidence="13" id="KW-0233">DNA recombination</keyword>
<dbReference type="CDD" id="cd07903">
    <property type="entry name" value="Adenylation_DNA_ligase_IV"/>
    <property type="match status" value="1"/>
</dbReference>
<dbReference type="GO" id="GO:0032807">
    <property type="term" value="C:DNA ligase IV complex"/>
    <property type="evidence" value="ECO:0007669"/>
    <property type="project" value="TreeGrafter"/>
</dbReference>
<keyword evidence="7" id="KW-0479">Metal-binding</keyword>
<dbReference type="SUPFAM" id="SSF52113">
    <property type="entry name" value="BRCT domain"/>
    <property type="match status" value="2"/>
</dbReference>
<dbReference type="Pfam" id="PF01068">
    <property type="entry name" value="DNA_ligase_A_M"/>
    <property type="match status" value="1"/>
</dbReference>
<dbReference type="AlphaFoldDB" id="A0A3L8DLY0"/>
<sequence length="903" mass="103446">MATSLEAKIEFKRLCDILENVTKAHGVREKTQILQTFIGDCRRMADKLKTENPESDVSLYSILRLMLPQLERQRGPHNLKQTSLAHLYARVHGFAKKSDDYKNLTNYREPVSGKFIGNDFADRAYWILNKRLSPIGTGLTIARVNTFLDDISGKSATVQRKDEAFRILFRQITGFEMKWITRIVLKDLRLGIDTRRILHIYHQDANDEFLVTNDLRDICERLHDPKKKITLKCVIKVFSHIKPMLLERCNIENIERLFRNDDSYYVQMKYDGERSQLHMKDGRYKYFTRRGYDITKNPGYGETGSSGFLTSVFARRLNPNCHSFILDGELMGWHKDKKTFGTQGMNFDVKRLSANSRYQPCFVTFDVILHNDILLVDTPYRDRLKLLGDIFTEEEGALIACPSTLISHREELIEAFNKCLCNNEEGLVLKKCDVRYKPNVRDGSGCYKLKAYYSEDLVQDVDLIVLGGYYGTGKYTGMIKSFMMGVAAPVSAQGENPSRFLAVVSVSTGIGDRMLRDLQTKFAPHWTKARPKNITGPKGQGNQPDVWINPRHSLILTVRAVEMIRSDEYPTGYSLRFPTVVDVRTDKPWYATCTTSELSSLVKDRGMIQKLTKREATLTDISEAPISKLRKTRGATKIEHAANACNERVMPLTRLLDGKEICVINGADEANDDLTKEQIERTLQQHSAKIVQNPMNSTFCVIVGNDRTMRGKEVVNSGRYDVVTLNWFKRVTDRFDGASLDDFLPWELLRCRDSTRHRLAQNYDEYYDNFTVDADRESLQRSSDRIDNSLADKQFTIQRAKKMDKELFNESASPYSPFRDVVGFFENRSYCAKFQFRFMSGTLKDDIDNSVTHVFVEDAEAGVAVGKRLRASGRLGVKIVGCQWIEECFRSGCACEIADYLID</sequence>
<evidence type="ECO:0000256" key="2">
    <source>
        <dbReference type="ARBA" id="ARBA00004123"/>
    </source>
</evidence>
<keyword evidence="10" id="KW-0227">DNA damage</keyword>
<dbReference type="SUPFAM" id="SSF56091">
    <property type="entry name" value="DNA ligase/mRNA capping enzyme, catalytic domain"/>
    <property type="match status" value="1"/>
</dbReference>
<dbReference type="GO" id="GO:0006310">
    <property type="term" value="P:DNA recombination"/>
    <property type="evidence" value="ECO:0007669"/>
    <property type="project" value="UniProtKB-KW"/>
</dbReference>
<evidence type="ECO:0000256" key="17">
    <source>
        <dbReference type="ARBA" id="ARBA00031942"/>
    </source>
</evidence>
<evidence type="ECO:0000256" key="7">
    <source>
        <dbReference type="ARBA" id="ARBA00022723"/>
    </source>
</evidence>
<dbReference type="GO" id="GO:0006303">
    <property type="term" value="P:double-strand break repair via nonhomologous end joining"/>
    <property type="evidence" value="ECO:0007669"/>
    <property type="project" value="TreeGrafter"/>
</dbReference>
<dbReference type="EMBL" id="QOIP01000006">
    <property type="protein sequence ID" value="RLU21435.1"/>
    <property type="molecule type" value="Genomic_DNA"/>
</dbReference>
<dbReference type="Pfam" id="PF00533">
    <property type="entry name" value="BRCT"/>
    <property type="match status" value="1"/>
</dbReference>
<dbReference type="GO" id="GO:0003910">
    <property type="term" value="F:DNA ligase (ATP) activity"/>
    <property type="evidence" value="ECO:0007669"/>
    <property type="project" value="UniProtKB-EC"/>
</dbReference>
<dbReference type="InterPro" id="IPR044125">
    <property type="entry name" value="Adenylation_DNA_ligase_IV"/>
</dbReference>
<dbReference type="GO" id="GO:0005524">
    <property type="term" value="F:ATP binding"/>
    <property type="evidence" value="ECO:0007669"/>
    <property type="project" value="UniProtKB-KW"/>
</dbReference>
<evidence type="ECO:0000256" key="5">
    <source>
        <dbReference type="ARBA" id="ARBA00022073"/>
    </source>
</evidence>
<accession>A0A3L8DLY0</accession>
<dbReference type="InterPro" id="IPR012309">
    <property type="entry name" value="DNA_ligase_ATP-dep_C"/>
</dbReference>
<feature type="domain" description="BRCT" evidence="21">
    <location>
        <begin position="839"/>
        <end position="902"/>
    </location>
</feature>
<evidence type="ECO:0000256" key="14">
    <source>
        <dbReference type="ARBA" id="ARBA00023204"/>
    </source>
</evidence>
<reference evidence="22 23" key="1">
    <citation type="journal article" date="2018" name="Genome Res.">
        <title>The genomic architecture and molecular evolution of ant odorant receptors.</title>
        <authorList>
            <person name="McKenzie S.K."/>
            <person name="Kronauer D.J.C."/>
        </authorList>
    </citation>
    <scope>NUCLEOTIDE SEQUENCE [LARGE SCALE GENOMIC DNA]</scope>
    <source>
        <strain evidence="22">Clonal line C1</strain>
    </source>
</reference>
<evidence type="ECO:0000256" key="8">
    <source>
        <dbReference type="ARBA" id="ARBA00022737"/>
    </source>
</evidence>
<comment type="catalytic activity">
    <reaction evidence="18">
        <text>ATP + (deoxyribonucleotide)n-3'-hydroxyl + 5'-phospho-(deoxyribonucleotide)m = (deoxyribonucleotide)n+m + AMP + diphosphate.</text>
        <dbReference type="EC" id="6.5.1.1"/>
    </reaction>
</comment>
<dbReference type="Pfam" id="PF11411">
    <property type="entry name" value="DNA_ligase_IV"/>
    <property type="match status" value="1"/>
</dbReference>
<evidence type="ECO:0000259" key="20">
    <source>
        <dbReference type="PROSITE" id="PS50160"/>
    </source>
</evidence>
<organism evidence="22 23">
    <name type="scientific">Ooceraea biroi</name>
    <name type="common">Clonal raider ant</name>
    <name type="synonym">Cerapachys biroi</name>
    <dbReference type="NCBI Taxonomy" id="2015173"/>
    <lineage>
        <taxon>Eukaryota</taxon>
        <taxon>Metazoa</taxon>
        <taxon>Ecdysozoa</taxon>
        <taxon>Arthropoda</taxon>
        <taxon>Hexapoda</taxon>
        <taxon>Insecta</taxon>
        <taxon>Pterygota</taxon>
        <taxon>Neoptera</taxon>
        <taxon>Endopterygota</taxon>
        <taxon>Hymenoptera</taxon>
        <taxon>Apocrita</taxon>
        <taxon>Aculeata</taxon>
        <taxon>Formicoidea</taxon>
        <taxon>Formicidae</taxon>
        <taxon>Dorylinae</taxon>
        <taxon>Ooceraea</taxon>
    </lineage>
</organism>
<evidence type="ECO:0000313" key="22">
    <source>
        <dbReference type="EMBL" id="RLU21435.1"/>
    </source>
</evidence>
<evidence type="ECO:0000256" key="13">
    <source>
        <dbReference type="ARBA" id="ARBA00023172"/>
    </source>
</evidence>
<comment type="cofactor">
    <cofactor evidence="1">
        <name>Mg(2+)</name>
        <dbReference type="ChEBI" id="CHEBI:18420"/>
    </cofactor>
</comment>
<comment type="caution">
    <text evidence="22">The sequence shown here is derived from an EMBL/GenBank/DDBJ whole genome shotgun (WGS) entry which is preliminary data.</text>
</comment>
<evidence type="ECO:0000256" key="19">
    <source>
        <dbReference type="RuleBase" id="RU004196"/>
    </source>
</evidence>